<dbReference type="Gene3D" id="3.20.20.370">
    <property type="entry name" value="Glycoside hydrolase/deacetylase"/>
    <property type="match status" value="1"/>
</dbReference>
<proteinExistence type="predicted"/>
<name>A0A9W6P7R9_9ACTN</name>
<dbReference type="InterPro" id="IPR011330">
    <property type="entry name" value="Glyco_hydro/deAcase_b/a-brl"/>
</dbReference>
<evidence type="ECO:0000313" key="6">
    <source>
        <dbReference type="EMBL" id="GLU48577.1"/>
    </source>
</evidence>
<dbReference type="GO" id="GO:0016020">
    <property type="term" value="C:membrane"/>
    <property type="evidence" value="ECO:0007669"/>
    <property type="project" value="TreeGrafter"/>
</dbReference>
<keyword evidence="2" id="KW-0378">Hydrolase</keyword>
<dbReference type="PANTHER" id="PTHR10587">
    <property type="entry name" value="GLYCOSYL TRANSFERASE-RELATED"/>
    <property type="match status" value="1"/>
</dbReference>
<reference evidence="6" key="1">
    <citation type="submission" date="2023-02" db="EMBL/GenBank/DDBJ databases">
        <title>Nocardiopsis ansamitocini NBRC 112285.</title>
        <authorList>
            <person name="Ichikawa N."/>
            <person name="Sato H."/>
            <person name="Tonouchi N."/>
        </authorList>
    </citation>
    <scope>NUCLEOTIDE SEQUENCE</scope>
    <source>
        <strain evidence="6">NBRC 112285</strain>
    </source>
</reference>
<comment type="caution">
    <text evidence="6">The sequence shown here is derived from an EMBL/GenBank/DDBJ whole genome shotgun (WGS) entry which is preliminary data.</text>
</comment>
<evidence type="ECO:0000259" key="5">
    <source>
        <dbReference type="PROSITE" id="PS51677"/>
    </source>
</evidence>
<dbReference type="GO" id="GO:0046872">
    <property type="term" value="F:metal ion binding"/>
    <property type="evidence" value="ECO:0007669"/>
    <property type="project" value="UniProtKB-KW"/>
</dbReference>
<dbReference type="InterPro" id="IPR002509">
    <property type="entry name" value="NODB_dom"/>
</dbReference>
<evidence type="ECO:0000256" key="1">
    <source>
        <dbReference type="ARBA" id="ARBA00022723"/>
    </source>
</evidence>
<dbReference type="EMBL" id="BSQG01000004">
    <property type="protein sequence ID" value="GLU48577.1"/>
    <property type="molecule type" value="Genomic_DNA"/>
</dbReference>
<dbReference type="GO" id="GO:0005975">
    <property type="term" value="P:carbohydrate metabolic process"/>
    <property type="evidence" value="ECO:0007669"/>
    <property type="project" value="InterPro"/>
</dbReference>
<sequence>MLSHSTSRSHRPAAAVAVATLCVLAACSTPAPEEALPPGLRLVSTSALTDLDQREEVVTADGIATTARYPFLPGAHPLTLEIRTTMAELETAFLSNGSKDATLVQETHLLAASADVMGARLVAQEKNGDSGRSNATTRWYDGRTKLALPWTALLDGEPAISELGDRVARLLISEHDVASDALPAGLSAPSSPASATPSRAASPSPSPVDATVAWADADKHKGSPLEDLGFTAAGDLVVSLSPGEVAGSDDVQITVPQSAGLLSEFGLRAQKSATGKAVLPVPGKEKAPTHTMDCSRVACVALTFDDGPGPDTALLLDHLAAYSAPATFYVLGELVADNKDVLRRATREGHELGNHTWKHDDLTRLSGKAVAADIARTSKAVREATGADTPTLRPPYGAHDANAQKHVGLPMIMWDVDTLDWQHRDSAKTVKSAIADTTPGSVVLFHDIHRPTVDAIPQVLRGLRAKGYHFVTVSHLFGGQDLAPGTAYNRLDRPTPEG</sequence>
<feature type="signal peptide" evidence="4">
    <location>
        <begin position="1"/>
        <end position="25"/>
    </location>
</feature>
<dbReference type="SUPFAM" id="SSF88713">
    <property type="entry name" value="Glycoside hydrolase/deacetylase"/>
    <property type="match status" value="1"/>
</dbReference>
<dbReference type="Proteomes" id="UP001165092">
    <property type="component" value="Unassembled WGS sequence"/>
</dbReference>
<dbReference type="RefSeq" id="WP_285760048.1">
    <property type="nucleotide sequence ID" value="NZ_BSQG01000004.1"/>
</dbReference>
<feature type="chain" id="PRO_5040770430" description="NodB homology domain-containing protein" evidence="4">
    <location>
        <begin position="26"/>
        <end position="498"/>
    </location>
</feature>
<keyword evidence="4" id="KW-0732">Signal</keyword>
<dbReference type="InterPro" id="IPR050248">
    <property type="entry name" value="Polysacc_deacetylase_ArnD"/>
</dbReference>
<feature type="domain" description="NodB homology" evidence="5">
    <location>
        <begin position="298"/>
        <end position="471"/>
    </location>
</feature>
<feature type="region of interest" description="Disordered" evidence="3">
    <location>
        <begin position="183"/>
        <end position="209"/>
    </location>
</feature>
<keyword evidence="7" id="KW-1185">Reference proteome</keyword>
<protein>
    <recommendedName>
        <fullName evidence="5">NodB homology domain-containing protein</fullName>
    </recommendedName>
</protein>
<organism evidence="6 7">
    <name type="scientific">Nocardiopsis ansamitocini</name>
    <dbReference type="NCBI Taxonomy" id="1670832"/>
    <lineage>
        <taxon>Bacteria</taxon>
        <taxon>Bacillati</taxon>
        <taxon>Actinomycetota</taxon>
        <taxon>Actinomycetes</taxon>
        <taxon>Streptosporangiales</taxon>
        <taxon>Nocardiopsidaceae</taxon>
        <taxon>Nocardiopsis</taxon>
    </lineage>
</organism>
<dbReference type="Pfam" id="PF01522">
    <property type="entry name" value="Polysacc_deac_1"/>
    <property type="match status" value="1"/>
</dbReference>
<evidence type="ECO:0000256" key="2">
    <source>
        <dbReference type="ARBA" id="ARBA00022801"/>
    </source>
</evidence>
<dbReference type="PROSITE" id="PS51677">
    <property type="entry name" value="NODB"/>
    <property type="match status" value="1"/>
</dbReference>
<evidence type="ECO:0000313" key="7">
    <source>
        <dbReference type="Proteomes" id="UP001165092"/>
    </source>
</evidence>
<dbReference type="GO" id="GO:0016810">
    <property type="term" value="F:hydrolase activity, acting on carbon-nitrogen (but not peptide) bonds"/>
    <property type="evidence" value="ECO:0007669"/>
    <property type="project" value="InterPro"/>
</dbReference>
<dbReference type="AlphaFoldDB" id="A0A9W6P7R9"/>
<dbReference type="PANTHER" id="PTHR10587:SF133">
    <property type="entry name" value="CHITIN DEACETYLASE 1-RELATED"/>
    <property type="match status" value="1"/>
</dbReference>
<evidence type="ECO:0000256" key="4">
    <source>
        <dbReference type="SAM" id="SignalP"/>
    </source>
</evidence>
<evidence type="ECO:0000256" key="3">
    <source>
        <dbReference type="SAM" id="MobiDB-lite"/>
    </source>
</evidence>
<keyword evidence="1" id="KW-0479">Metal-binding</keyword>
<gene>
    <name evidence="6" type="ORF">Nans01_29280</name>
</gene>
<accession>A0A9W6P7R9</accession>